<feature type="chain" id="PRO_5038756515" description="Lipoprotein" evidence="2">
    <location>
        <begin position="22"/>
        <end position="264"/>
    </location>
</feature>
<sequence length="264" mass="28455">MVNRSFIPMLAVVALALTGCAGDGAPDHDDLESVARVYTQNLVGGSPGQAWEYFTDECKSQIARDVVEGAWSHMPGDENVESIDVAYESDTEAVSTASLDSGREESAAWVFIEGQGWRMDDCVVDWLEDRDGEAEEPDSERELEVTEPATVPPVPEPPRGPAPAPQPVPPPPASAAREISHCGLPSQMYERGTTFYTDGTSGWTQYCHDQSLLDTPLPPQQPTHVPDYGDGPSSGEVQMRYACEQASPYVTAEQCGSLGFPYGG</sequence>
<feature type="compositionally biased region" description="Pro residues" evidence="1">
    <location>
        <begin position="150"/>
        <end position="173"/>
    </location>
</feature>
<dbReference type="OrthoDB" id="4426420at2"/>
<proteinExistence type="predicted"/>
<evidence type="ECO:0000256" key="2">
    <source>
        <dbReference type="SAM" id="SignalP"/>
    </source>
</evidence>
<evidence type="ECO:0000256" key="1">
    <source>
        <dbReference type="SAM" id="MobiDB-lite"/>
    </source>
</evidence>
<evidence type="ECO:0008006" key="5">
    <source>
        <dbReference type="Google" id="ProtNLM"/>
    </source>
</evidence>
<protein>
    <recommendedName>
        <fullName evidence="5">Lipoprotein</fullName>
    </recommendedName>
</protein>
<dbReference type="RefSeq" id="WP_064442251.1">
    <property type="nucleotide sequence ID" value="NZ_BDDI01000022.1"/>
</dbReference>
<keyword evidence="2" id="KW-0732">Signal</keyword>
<feature type="compositionally biased region" description="Acidic residues" evidence="1">
    <location>
        <begin position="131"/>
        <end position="141"/>
    </location>
</feature>
<keyword evidence="4" id="KW-1185">Reference proteome</keyword>
<dbReference type="PROSITE" id="PS51257">
    <property type="entry name" value="PROKAR_LIPOPROTEIN"/>
    <property type="match status" value="1"/>
</dbReference>
<accession>A0A839RUR5</accession>
<evidence type="ECO:0000313" key="3">
    <source>
        <dbReference type="EMBL" id="MBB3039804.1"/>
    </source>
</evidence>
<gene>
    <name evidence="3" type="ORF">FHU29_004292</name>
</gene>
<feature type="signal peptide" evidence="2">
    <location>
        <begin position="1"/>
        <end position="21"/>
    </location>
</feature>
<name>A0A839RUR5_9ACTN</name>
<evidence type="ECO:0000313" key="4">
    <source>
        <dbReference type="Proteomes" id="UP000567922"/>
    </source>
</evidence>
<dbReference type="EMBL" id="JACHWS010000004">
    <property type="protein sequence ID" value="MBB3039804.1"/>
    <property type="molecule type" value="Genomic_DNA"/>
</dbReference>
<organism evidence="3 4">
    <name type="scientific">Hoyosella altamirensis</name>
    <dbReference type="NCBI Taxonomy" id="616997"/>
    <lineage>
        <taxon>Bacteria</taxon>
        <taxon>Bacillati</taxon>
        <taxon>Actinomycetota</taxon>
        <taxon>Actinomycetes</taxon>
        <taxon>Mycobacteriales</taxon>
        <taxon>Hoyosellaceae</taxon>
        <taxon>Hoyosella</taxon>
    </lineage>
</organism>
<dbReference type="Proteomes" id="UP000567922">
    <property type="component" value="Unassembled WGS sequence"/>
</dbReference>
<reference evidence="3 4" key="1">
    <citation type="submission" date="2020-08" db="EMBL/GenBank/DDBJ databases">
        <title>Sequencing the genomes of 1000 actinobacteria strains.</title>
        <authorList>
            <person name="Klenk H.-P."/>
        </authorList>
    </citation>
    <scope>NUCLEOTIDE SEQUENCE [LARGE SCALE GENOMIC DNA]</scope>
    <source>
        <strain evidence="3 4">DSM 45258</strain>
    </source>
</reference>
<dbReference type="AlphaFoldDB" id="A0A839RUR5"/>
<comment type="caution">
    <text evidence="3">The sequence shown here is derived from an EMBL/GenBank/DDBJ whole genome shotgun (WGS) entry which is preliminary data.</text>
</comment>
<feature type="region of interest" description="Disordered" evidence="1">
    <location>
        <begin position="131"/>
        <end position="178"/>
    </location>
</feature>